<evidence type="ECO:0000313" key="8">
    <source>
        <dbReference type="EMBL" id="TWU62180.1"/>
    </source>
</evidence>
<dbReference type="GO" id="GO:0005886">
    <property type="term" value="C:plasma membrane"/>
    <property type="evidence" value="ECO:0007669"/>
    <property type="project" value="UniProtKB-SubCell"/>
</dbReference>
<protein>
    <submittedName>
        <fullName evidence="8">TVP38/TMEM64 family inner membrane protein YdjZ</fullName>
    </submittedName>
</protein>
<dbReference type="AlphaFoldDB" id="A0A5C6FJ95"/>
<dbReference type="PANTHER" id="PTHR42709:SF6">
    <property type="entry name" value="UNDECAPRENYL PHOSPHATE TRANSPORTER A"/>
    <property type="match status" value="1"/>
</dbReference>
<name>A0A5C6FJ95_9PLAN</name>
<dbReference type="InterPro" id="IPR051311">
    <property type="entry name" value="DedA_domain"/>
</dbReference>
<keyword evidence="3 6" id="KW-0812">Transmembrane</keyword>
<keyword evidence="2" id="KW-1003">Cell membrane</keyword>
<accession>A0A5C6FJ95</accession>
<feature type="transmembrane region" description="Helical" evidence="6">
    <location>
        <begin position="12"/>
        <end position="30"/>
    </location>
</feature>
<comment type="subcellular location">
    <subcellularLocation>
        <location evidence="1">Cell membrane</location>
        <topology evidence="1">Multi-pass membrane protein</topology>
    </subcellularLocation>
</comment>
<keyword evidence="5 6" id="KW-0472">Membrane</keyword>
<feature type="transmembrane region" description="Helical" evidence="6">
    <location>
        <begin position="169"/>
        <end position="190"/>
    </location>
</feature>
<organism evidence="8 9">
    <name type="scientific">Crateriforma conspicua</name>
    <dbReference type="NCBI Taxonomy" id="2527996"/>
    <lineage>
        <taxon>Bacteria</taxon>
        <taxon>Pseudomonadati</taxon>
        <taxon>Planctomycetota</taxon>
        <taxon>Planctomycetia</taxon>
        <taxon>Planctomycetales</taxon>
        <taxon>Planctomycetaceae</taxon>
        <taxon>Crateriforma</taxon>
    </lineage>
</organism>
<dbReference type="OrthoDB" id="9813426at2"/>
<dbReference type="Pfam" id="PF09335">
    <property type="entry name" value="VTT_dom"/>
    <property type="match status" value="1"/>
</dbReference>
<gene>
    <name evidence="8" type="primary">ydjZ_2</name>
    <name evidence="8" type="ORF">V7x_39090</name>
</gene>
<comment type="caution">
    <text evidence="8">The sequence shown here is derived from an EMBL/GenBank/DDBJ whole genome shotgun (WGS) entry which is preliminary data.</text>
</comment>
<evidence type="ECO:0000256" key="1">
    <source>
        <dbReference type="ARBA" id="ARBA00004651"/>
    </source>
</evidence>
<evidence type="ECO:0000259" key="7">
    <source>
        <dbReference type="Pfam" id="PF09335"/>
    </source>
</evidence>
<proteinExistence type="predicted"/>
<keyword evidence="4 6" id="KW-1133">Transmembrane helix</keyword>
<evidence type="ECO:0000256" key="6">
    <source>
        <dbReference type="SAM" id="Phobius"/>
    </source>
</evidence>
<dbReference type="InterPro" id="IPR032816">
    <property type="entry name" value="VTT_dom"/>
</dbReference>
<dbReference type="Proteomes" id="UP000316476">
    <property type="component" value="Unassembled WGS sequence"/>
</dbReference>
<evidence type="ECO:0000256" key="3">
    <source>
        <dbReference type="ARBA" id="ARBA00022692"/>
    </source>
</evidence>
<feature type="transmembrane region" description="Helical" evidence="6">
    <location>
        <begin position="50"/>
        <end position="71"/>
    </location>
</feature>
<evidence type="ECO:0000256" key="2">
    <source>
        <dbReference type="ARBA" id="ARBA00022475"/>
    </source>
</evidence>
<feature type="transmembrane region" description="Helical" evidence="6">
    <location>
        <begin position="142"/>
        <end position="163"/>
    </location>
</feature>
<dbReference type="RefSeq" id="WP_146414898.1">
    <property type="nucleotide sequence ID" value="NZ_SJPZ01000002.1"/>
</dbReference>
<evidence type="ECO:0000256" key="4">
    <source>
        <dbReference type="ARBA" id="ARBA00022989"/>
    </source>
</evidence>
<evidence type="ECO:0000256" key="5">
    <source>
        <dbReference type="ARBA" id="ARBA00023136"/>
    </source>
</evidence>
<dbReference type="PANTHER" id="PTHR42709">
    <property type="entry name" value="ALKALINE PHOSPHATASE LIKE PROTEIN"/>
    <property type="match status" value="1"/>
</dbReference>
<dbReference type="EMBL" id="SJPZ01000002">
    <property type="protein sequence ID" value="TWU62180.1"/>
    <property type="molecule type" value="Genomic_DNA"/>
</dbReference>
<evidence type="ECO:0000313" key="9">
    <source>
        <dbReference type="Proteomes" id="UP000316476"/>
    </source>
</evidence>
<sequence length="203" mass="22481">MDRWIQDFLEQFGAIGVGVLMLVENILPPIPSEIVMPWAGYSVSQGDNPFWGVLVAGSLGSFAGAMFWYYLARWIGRQRLANWVAGHGAWLTITPEDLDRVDAWFDRWGAWAVFGCRMVPGLRTLISVPAGFSDMPPGKFSLYTAIGVTAWTALLAGIGWYLGENYADLAGPLGWISTLVMVVLIAWWLLRLAKQNAARREAS</sequence>
<feature type="domain" description="VTT" evidence="7">
    <location>
        <begin position="30"/>
        <end position="160"/>
    </location>
</feature>
<reference evidence="8 9" key="1">
    <citation type="submission" date="2019-02" db="EMBL/GenBank/DDBJ databases">
        <title>Deep-cultivation of Planctomycetes and their phenomic and genomic characterization uncovers novel biology.</title>
        <authorList>
            <person name="Wiegand S."/>
            <person name="Jogler M."/>
            <person name="Boedeker C."/>
            <person name="Pinto D."/>
            <person name="Vollmers J."/>
            <person name="Rivas-Marin E."/>
            <person name="Kohn T."/>
            <person name="Peeters S.H."/>
            <person name="Heuer A."/>
            <person name="Rast P."/>
            <person name="Oberbeckmann S."/>
            <person name="Bunk B."/>
            <person name="Jeske O."/>
            <person name="Meyerdierks A."/>
            <person name="Storesund J.E."/>
            <person name="Kallscheuer N."/>
            <person name="Luecker S."/>
            <person name="Lage O.M."/>
            <person name="Pohl T."/>
            <person name="Merkel B.J."/>
            <person name="Hornburger P."/>
            <person name="Mueller R.-W."/>
            <person name="Bruemmer F."/>
            <person name="Labrenz M."/>
            <person name="Spormann A.M."/>
            <person name="Op Den Camp H."/>
            <person name="Overmann J."/>
            <person name="Amann R."/>
            <person name="Jetten M.S.M."/>
            <person name="Mascher T."/>
            <person name="Medema M.H."/>
            <person name="Devos D.P."/>
            <person name="Kaster A.-K."/>
            <person name="Ovreas L."/>
            <person name="Rohde M."/>
            <person name="Galperin M.Y."/>
            <person name="Jogler C."/>
        </authorList>
    </citation>
    <scope>NUCLEOTIDE SEQUENCE [LARGE SCALE GENOMIC DNA]</scope>
    <source>
        <strain evidence="8 9">V7</strain>
    </source>
</reference>